<proteinExistence type="predicted"/>
<sequence>MNILFFVSSLNAGGAERVASTLANAWGLRGDQVTLVPTYSGGGSAFYPIDSKVELVWLAHRMRGSWLPKPLAKLRAMRKLVREKQPDVIVSFLTNVNINVLLGLGGMGVPIVVGERTNPAFSSSAGKLLQSLRRRLYPNAQVVTVQTRASVAAFQAMVPGMKQVMVVPNPLPQALNAVQREVRVEENRHCTLMAMGRLVPSKRFDVLIRVFASLAAEYPEWKLKIWGDGPQRAQLVQQIAMSGAADRIELAGKTAQPWQEMARSHAFVMTSEVEGFPNVLLEAMAMGLPAVTVDCPSGPREISSDGKDALLVPVGDEGALTAALAELMGDGVFRGVLGRRAAVAVRQRYELEQVLLNWDQVFQAARGGIEEGAKA</sequence>
<protein>
    <submittedName>
        <fullName evidence="2">Glycosyl transferase</fullName>
    </submittedName>
</protein>
<dbReference type="InterPro" id="IPR028098">
    <property type="entry name" value="Glyco_trans_4-like_N"/>
</dbReference>
<dbReference type="Gene3D" id="3.40.50.2000">
    <property type="entry name" value="Glycogen Phosphorylase B"/>
    <property type="match status" value="2"/>
</dbReference>
<dbReference type="Pfam" id="PF13579">
    <property type="entry name" value="Glyco_trans_4_4"/>
    <property type="match status" value="1"/>
</dbReference>
<dbReference type="GO" id="GO:0016757">
    <property type="term" value="F:glycosyltransferase activity"/>
    <property type="evidence" value="ECO:0007669"/>
    <property type="project" value="UniProtKB-ARBA"/>
</dbReference>
<name>A0A2U2BL90_ALCFA</name>
<comment type="caution">
    <text evidence="2">The sequence shown here is derived from an EMBL/GenBank/DDBJ whole genome shotgun (WGS) entry which is preliminary data.</text>
</comment>
<gene>
    <name evidence="2" type="ORF">DF183_08730</name>
</gene>
<dbReference type="Pfam" id="PF13692">
    <property type="entry name" value="Glyco_trans_1_4"/>
    <property type="match status" value="1"/>
</dbReference>
<dbReference type="EMBL" id="QEXO01000002">
    <property type="protein sequence ID" value="PWE14773.1"/>
    <property type="molecule type" value="Genomic_DNA"/>
</dbReference>
<organism evidence="2 3">
    <name type="scientific">Alcaligenes faecalis</name>
    <dbReference type="NCBI Taxonomy" id="511"/>
    <lineage>
        <taxon>Bacteria</taxon>
        <taxon>Pseudomonadati</taxon>
        <taxon>Pseudomonadota</taxon>
        <taxon>Betaproteobacteria</taxon>
        <taxon>Burkholderiales</taxon>
        <taxon>Alcaligenaceae</taxon>
        <taxon>Alcaligenes</taxon>
    </lineage>
</organism>
<dbReference type="SUPFAM" id="SSF53756">
    <property type="entry name" value="UDP-Glycosyltransferase/glycogen phosphorylase"/>
    <property type="match status" value="1"/>
</dbReference>
<dbReference type="RefSeq" id="WP_109088869.1">
    <property type="nucleotide sequence ID" value="NZ_QEXO01000002.1"/>
</dbReference>
<evidence type="ECO:0000259" key="1">
    <source>
        <dbReference type="Pfam" id="PF13579"/>
    </source>
</evidence>
<accession>A0A2U2BL90</accession>
<dbReference type="AlphaFoldDB" id="A0A2U2BL90"/>
<evidence type="ECO:0000313" key="2">
    <source>
        <dbReference type="EMBL" id="PWE14773.1"/>
    </source>
</evidence>
<reference evidence="2 3" key="2">
    <citation type="submission" date="2018-05" db="EMBL/GenBank/DDBJ databases">
        <authorList>
            <person name="Lanie J.A."/>
            <person name="Ng W.-L."/>
            <person name="Kazmierczak K.M."/>
            <person name="Andrzejewski T.M."/>
            <person name="Davidsen T.M."/>
            <person name="Wayne K.J."/>
            <person name="Tettelin H."/>
            <person name="Glass J.I."/>
            <person name="Rusch D."/>
            <person name="Podicherti R."/>
            <person name="Tsui H.-C.T."/>
            <person name="Winkler M.E."/>
        </authorList>
    </citation>
    <scope>NUCLEOTIDE SEQUENCE [LARGE SCALE GENOMIC DNA]</scope>
    <source>
        <strain evidence="2 3">YBY</strain>
    </source>
</reference>
<dbReference type="PANTHER" id="PTHR12526">
    <property type="entry name" value="GLYCOSYLTRANSFERASE"/>
    <property type="match status" value="1"/>
</dbReference>
<dbReference type="CDD" id="cd03820">
    <property type="entry name" value="GT4_AmsD-like"/>
    <property type="match status" value="1"/>
</dbReference>
<reference evidence="2 3" key="1">
    <citation type="submission" date="2018-05" db="EMBL/GenBank/DDBJ databases">
        <title>Genome Sequence of an Efficient Indole-Degrading Bacterium, Alcaligenes sp.YBY.</title>
        <authorList>
            <person name="Yang B."/>
        </authorList>
    </citation>
    <scope>NUCLEOTIDE SEQUENCE [LARGE SCALE GENOMIC DNA]</scope>
    <source>
        <strain evidence="2 3">YBY</strain>
    </source>
</reference>
<dbReference type="PANTHER" id="PTHR12526:SF627">
    <property type="entry name" value="D-RHAMNOSYLTRANSFERASE WBPZ"/>
    <property type="match status" value="1"/>
</dbReference>
<feature type="domain" description="Glycosyltransferase subfamily 4-like N-terminal" evidence="1">
    <location>
        <begin position="13"/>
        <end position="169"/>
    </location>
</feature>
<evidence type="ECO:0000313" key="3">
    <source>
        <dbReference type="Proteomes" id="UP000245216"/>
    </source>
</evidence>
<dbReference type="Proteomes" id="UP000245216">
    <property type="component" value="Unassembled WGS sequence"/>
</dbReference>
<dbReference type="STRING" id="511.UZ73_07755"/>
<keyword evidence="2" id="KW-0808">Transferase</keyword>